<comment type="caution">
    <text evidence="3">The sequence shown here is derived from an EMBL/GenBank/DDBJ whole genome shotgun (WGS) entry which is preliminary data.</text>
</comment>
<sequence>MNLKHFFLAAVSISALAVTACGTEDTSPQTPESAPSSLASSPASPPPPPVPSSEPVAVPAPPPVTFECGDLSVYQSGTALYSDGTVGYEAECDTYVPPAEPVLQYCDYGGVAVYTDGSSSTTDPACASTVDPGSGASGYPYDPSQDRNGDGVVNGYERCGLACGEDPTSGEIQLQYGCEQGYITGPECN</sequence>
<accession>X0PRC5</accession>
<dbReference type="AlphaFoldDB" id="X0PRC5"/>
<organism evidence="3 4">
    <name type="scientific">Rhodococcus wratislaviensis NBRC 100605</name>
    <dbReference type="NCBI Taxonomy" id="1219028"/>
    <lineage>
        <taxon>Bacteria</taxon>
        <taxon>Bacillati</taxon>
        <taxon>Actinomycetota</taxon>
        <taxon>Actinomycetes</taxon>
        <taxon>Mycobacteriales</taxon>
        <taxon>Nocardiaceae</taxon>
        <taxon>Rhodococcus</taxon>
    </lineage>
</organism>
<keyword evidence="2" id="KW-0732">Signal</keyword>
<dbReference type="PROSITE" id="PS51257">
    <property type="entry name" value="PROKAR_LIPOPROTEIN"/>
    <property type="match status" value="1"/>
</dbReference>
<evidence type="ECO:0000313" key="3">
    <source>
        <dbReference type="EMBL" id="GAF45413.1"/>
    </source>
</evidence>
<dbReference type="EMBL" id="BAWF01000021">
    <property type="protein sequence ID" value="GAF45413.1"/>
    <property type="molecule type" value="Genomic_DNA"/>
</dbReference>
<feature type="chain" id="PRO_5038784163" description="Lipoprotein" evidence="2">
    <location>
        <begin position="21"/>
        <end position="189"/>
    </location>
</feature>
<evidence type="ECO:0000313" key="4">
    <source>
        <dbReference type="Proteomes" id="UP000019491"/>
    </source>
</evidence>
<gene>
    <name evidence="3" type="ORF">RW1_021_00040</name>
</gene>
<proteinExistence type="predicted"/>
<evidence type="ECO:0000256" key="2">
    <source>
        <dbReference type="SAM" id="SignalP"/>
    </source>
</evidence>
<feature type="compositionally biased region" description="Pro residues" evidence="1">
    <location>
        <begin position="43"/>
        <end position="58"/>
    </location>
</feature>
<name>X0PRC5_RHOWR</name>
<protein>
    <recommendedName>
        <fullName evidence="5">Lipoprotein</fullName>
    </recommendedName>
</protein>
<feature type="compositionally biased region" description="Low complexity" evidence="1">
    <location>
        <begin position="31"/>
        <end position="42"/>
    </location>
</feature>
<feature type="region of interest" description="Disordered" evidence="1">
    <location>
        <begin position="23"/>
        <end position="58"/>
    </location>
</feature>
<dbReference type="RefSeq" id="WP_255221475.1">
    <property type="nucleotide sequence ID" value="NZ_BAWF01000021.1"/>
</dbReference>
<evidence type="ECO:0008006" key="5">
    <source>
        <dbReference type="Google" id="ProtNLM"/>
    </source>
</evidence>
<dbReference type="Proteomes" id="UP000019491">
    <property type="component" value="Unassembled WGS sequence"/>
</dbReference>
<feature type="region of interest" description="Disordered" evidence="1">
    <location>
        <begin position="119"/>
        <end position="150"/>
    </location>
</feature>
<feature type="signal peptide" evidence="2">
    <location>
        <begin position="1"/>
        <end position="20"/>
    </location>
</feature>
<evidence type="ECO:0000256" key="1">
    <source>
        <dbReference type="SAM" id="MobiDB-lite"/>
    </source>
</evidence>
<keyword evidence="4" id="KW-1185">Reference proteome</keyword>
<reference evidence="3 4" key="1">
    <citation type="submission" date="2014-02" db="EMBL/GenBank/DDBJ databases">
        <title>Whole genome shotgun sequence of Rhodococcus wratislaviensis NBRC 100605.</title>
        <authorList>
            <person name="Hosoyama A."/>
            <person name="Tsuchikane K."/>
            <person name="Yoshida I."/>
            <person name="Ohji S."/>
            <person name="Ichikawa N."/>
            <person name="Yamazoe A."/>
            <person name="Fujita N."/>
        </authorList>
    </citation>
    <scope>NUCLEOTIDE SEQUENCE [LARGE SCALE GENOMIC DNA]</scope>
    <source>
        <strain evidence="3 4">NBRC 100605</strain>
    </source>
</reference>